<protein>
    <recommendedName>
        <fullName evidence="6">DUF202 domain-containing protein</fullName>
    </recommendedName>
</protein>
<name>A0ABP8Q2N2_9ACTN</name>
<evidence type="ECO:0000259" key="6">
    <source>
        <dbReference type="Pfam" id="PF02656"/>
    </source>
</evidence>
<evidence type="ECO:0000313" key="8">
    <source>
        <dbReference type="Proteomes" id="UP001500503"/>
    </source>
</evidence>
<keyword evidence="2 5" id="KW-0812">Transmembrane</keyword>
<dbReference type="Proteomes" id="UP001500503">
    <property type="component" value="Unassembled WGS sequence"/>
</dbReference>
<evidence type="ECO:0000256" key="1">
    <source>
        <dbReference type="ARBA" id="ARBA00004127"/>
    </source>
</evidence>
<dbReference type="InterPro" id="IPR003807">
    <property type="entry name" value="DUF202"/>
</dbReference>
<reference evidence="8" key="1">
    <citation type="journal article" date="2019" name="Int. J. Syst. Evol. Microbiol.">
        <title>The Global Catalogue of Microorganisms (GCM) 10K type strain sequencing project: providing services to taxonomists for standard genome sequencing and annotation.</title>
        <authorList>
            <consortium name="The Broad Institute Genomics Platform"/>
            <consortium name="The Broad Institute Genome Sequencing Center for Infectious Disease"/>
            <person name="Wu L."/>
            <person name="Ma J."/>
        </authorList>
    </citation>
    <scope>NUCLEOTIDE SEQUENCE [LARGE SCALE GENOMIC DNA]</scope>
    <source>
        <strain evidence="8">JCM 17933</strain>
    </source>
</reference>
<sequence>MTPRPEATSDRGLAEERTELAWRRTAIAFASLSGALVKVDPAVGVPALALSALVWRAGRRTHVGTRRPLLMAAAVVTVALMTLTAVLVKG</sequence>
<evidence type="ECO:0000256" key="2">
    <source>
        <dbReference type="ARBA" id="ARBA00022692"/>
    </source>
</evidence>
<keyword evidence="3 5" id="KW-1133">Transmembrane helix</keyword>
<dbReference type="RefSeq" id="WP_345465542.1">
    <property type="nucleotide sequence ID" value="NZ_BAABHF010000022.1"/>
</dbReference>
<feature type="domain" description="DUF202" evidence="6">
    <location>
        <begin position="10"/>
        <end position="83"/>
    </location>
</feature>
<keyword evidence="8" id="KW-1185">Reference proteome</keyword>
<comment type="caution">
    <text evidence="7">The sequence shown here is derived from an EMBL/GenBank/DDBJ whole genome shotgun (WGS) entry which is preliminary data.</text>
</comment>
<feature type="transmembrane region" description="Helical" evidence="5">
    <location>
        <begin position="69"/>
        <end position="88"/>
    </location>
</feature>
<gene>
    <name evidence="7" type="ORF">GCM10023191_038920</name>
</gene>
<evidence type="ECO:0000313" key="7">
    <source>
        <dbReference type="EMBL" id="GAA4496617.1"/>
    </source>
</evidence>
<evidence type="ECO:0000256" key="4">
    <source>
        <dbReference type="ARBA" id="ARBA00023136"/>
    </source>
</evidence>
<evidence type="ECO:0000256" key="5">
    <source>
        <dbReference type="SAM" id="Phobius"/>
    </source>
</evidence>
<dbReference type="Pfam" id="PF02656">
    <property type="entry name" value="DUF202"/>
    <property type="match status" value="1"/>
</dbReference>
<keyword evidence="4 5" id="KW-0472">Membrane</keyword>
<organism evidence="7 8">
    <name type="scientific">Actinoallomurus oryzae</name>
    <dbReference type="NCBI Taxonomy" id="502180"/>
    <lineage>
        <taxon>Bacteria</taxon>
        <taxon>Bacillati</taxon>
        <taxon>Actinomycetota</taxon>
        <taxon>Actinomycetes</taxon>
        <taxon>Streptosporangiales</taxon>
        <taxon>Thermomonosporaceae</taxon>
        <taxon>Actinoallomurus</taxon>
    </lineage>
</organism>
<accession>A0ABP8Q2N2</accession>
<evidence type="ECO:0000256" key="3">
    <source>
        <dbReference type="ARBA" id="ARBA00022989"/>
    </source>
</evidence>
<dbReference type="EMBL" id="BAABHF010000022">
    <property type="protein sequence ID" value="GAA4496617.1"/>
    <property type="molecule type" value="Genomic_DNA"/>
</dbReference>
<proteinExistence type="predicted"/>
<comment type="subcellular location">
    <subcellularLocation>
        <location evidence="1">Endomembrane system</location>
        <topology evidence="1">Multi-pass membrane protein</topology>
    </subcellularLocation>
</comment>